<reference evidence="2 3" key="1">
    <citation type="submission" date="2018-03" db="EMBL/GenBank/DDBJ databases">
        <title>Novel Streptomyces sp. from soil.</title>
        <authorList>
            <person name="Tan G.Y.A."/>
            <person name="Lee Z.Y."/>
        </authorList>
    </citation>
    <scope>NUCLEOTIDE SEQUENCE [LARGE SCALE GENOMIC DNA]</scope>
    <source>
        <strain evidence="2 3">ST5x</strain>
    </source>
</reference>
<evidence type="ECO:0000313" key="2">
    <source>
        <dbReference type="EMBL" id="PRH76809.1"/>
    </source>
</evidence>
<name>A0A2S9PQW5_9ACTN</name>
<dbReference type="EMBL" id="PVLV01000421">
    <property type="protein sequence ID" value="PRH76809.1"/>
    <property type="molecule type" value="Genomic_DNA"/>
</dbReference>
<comment type="caution">
    <text evidence="2">The sequence shown here is derived from an EMBL/GenBank/DDBJ whole genome shotgun (WGS) entry which is preliminary data.</text>
</comment>
<dbReference type="Proteomes" id="UP000239322">
    <property type="component" value="Unassembled WGS sequence"/>
</dbReference>
<organism evidence="2 3">
    <name type="scientific">Streptomyces solincola</name>
    <dbReference type="NCBI Taxonomy" id="2100817"/>
    <lineage>
        <taxon>Bacteria</taxon>
        <taxon>Bacillati</taxon>
        <taxon>Actinomycetota</taxon>
        <taxon>Actinomycetes</taxon>
        <taxon>Kitasatosporales</taxon>
        <taxon>Streptomycetaceae</taxon>
        <taxon>Streptomyces</taxon>
    </lineage>
</organism>
<proteinExistence type="predicted"/>
<keyword evidence="3" id="KW-1185">Reference proteome</keyword>
<evidence type="ECO:0000313" key="3">
    <source>
        <dbReference type="Proteomes" id="UP000239322"/>
    </source>
</evidence>
<dbReference type="OrthoDB" id="4220183at2"/>
<dbReference type="InterPro" id="IPR046200">
    <property type="entry name" value="DUF6233"/>
</dbReference>
<dbReference type="RefSeq" id="WP_105870918.1">
    <property type="nucleotide sequence ID" value="NZ_PVLV01000421.1"/>
</dbReference>
<gene>
    <name evidence="2" type="ORF">C6N75_23615</name>
</gene>
<feature type="region of interest" description="Disordered" evidence="1">
    <location>
        <begin position="56"/>
        <end position="77"/>
    </location>
</feature>
<dbReference type="AlphaFoldDB" id="A0A2S9PQW5"/>
<protein>
    <submittedName>
        <fullName evidence="2">Uncharacterized protein</fullName>
    </submittedName>
</protein>
<dbReference type="Pfam" id="PF19746">
    <property type="entry name" value="DUF6233"/>
    <property type="match status" value="1"/>
</dbReference>
<accession>A0A2S9PQW5</accession>
<evidence type="ECO:0000256" key="1">
    <source>
        <dbReference type="SAM" id="MobiDB-lite"/>
    </source>
</evidence>
<sequence>MPPARDGSRRREDEVLAALPELPPDLERLRIIERWLVLYLDRVREAIAAHHTLKAAVPRPPAPEPGSGFRLERMRDTARTPVRVHLDDCRRPGRTTALTREEARRALMEVEECPYCRPKTELGML</sequence>